<dbReference type="PANTHER" id="PTHR45907:SF16">
    <property type="entry name" value="SERPENTINE RECEPTOR, CLASS J"/>
    <property type="match status" value="1"/>
</dbReference>
<accession>A0AAN5CM89</accession>
<keyword evidence="1" id="KW-0472">Membrane</keyword>
<protein>
    <recommendedName>
        <fullName evidence="4">G protein-coupled receptor</fullName>
    </recommendedName>
</protein>
<gene>
    <name evidence="2" type="ORF">PMAYCL1PPCAC_17209</name>
</gene>
<dbReference type="EMBL" id="BTRK01000004">
    <property type="protein sequence ID" value="GMR47014.1"/>
    <property type="molecule type" value="Genomic_DNA"/>
</dbReference>
<organism evidence="2 3">
    <name type="scientific">Pristionchus mayeri</name>
    <dbReference type="NCBI Taxonomy" id="1317129"/>
    <lineage>
        <taxon>Eukaryota</taxon>
        <taxon>Metazoa</taxon>
        <taxon>Ecdysozoa</taxon>
        <taxon>Nematoda</taxon>
        <taxon>Chromadorea</taxon>
        <taxon>Rhabditida</taxon>
        <taxon>Rhabditina</taxon>
        <taxon>Diplogasteromorpha</taxon>
        <taxon>Diplogasteroidea</taxon>
        <taxon>Neodiplogasteridae</taxon>
        <taxon>Pristionchus</taxon>
    </lineage>
</organism>
<evidence type="ECO:0000313" key="2">
    <source>
        <dbReference type="EMBL" id="GMR47014.1"/>
    </source>
</evidence>
<feature type="transmembrane region" description="Helical" evidence="1">
    <location>
        <begin position="28"/>
        <end position="52"/>
    </location>
</feature>
<feature type="non-terminal residue" evidence="2">
    <location>
        <position position="1"/>
    </location>
</feature>
<keyword evidence="1" id="KW-1133">Transmembrane helix</keyword>
<dbReference type="PANTHER" id="PTHR45907">
    <property type="entry name" value="SERPENTINE RECEPTOR, CLASS J"/>
    <property type="match status" value="1"/>
</dbReference>
<keyword evidence="1" id="KW-0812">Transmembrane</keyword>
<evidence type="ECO:0000256" key="1">
    <source>
        <dbReference type="SAM" id="Phobius"/>
    </source>
</evidence>
<dbReference type="AlphaFoldDB" id="A0AAN5CM89"/>
<feature type="non-terminal residue" evidence="2">
    <location>
        <position position="97"/>
    </location>
</feature>
<dbReference type="InterPro" id="IPR019423">
    <property type="entry name" value="7TM_GPCR_serpentine_rcpt_Srj"/>
</dbReference>
<feature type="transmembrane region" description="Helical" evidence="1">
    <location>
        <begin position="58"/>
        <end position="78"/>
    </location>
</feature>
<dbReference type="InterPro" id="IPR019428">
    <property type="entry name" value="7TM_GPCR_serpentine_rcpt_Str"/>
</dbReference>
<reference evidence="3" key="1">
    <citation type="submission" date="2022-10" db="EMBL/GenBank/DDBJ databases">
        <title>Genome assembly of Pristionchus species.</title>
        <authorList>
            <person name="Yoshida K."/>
            <person name="Sommer R.J."/>
        </authorList>
    </citation>
    <scope>NUCLEOTIDE SEQUENCE [LARGE SCALE GENOMIC DNA]</scope>
    <source>
        <strain evidence="3">RS5460</strain>
    </source>
</reference>
<name>A0AAN5CM89_9BILA</name>
<keyword evidence="3" id="KW-1185">Reference proteome</keyword>
<comment type="caution">
    <text evidence="2">The sequence shown here is derived from an EMBL/GenBank/DDBJ whole genome shotgun (WGS) entry which is preliminary data.</text>
</comment>
<proteinExistence type="predicted"/>
<evidence type="ECO:0000313" key="3">
    <source>
        <dbReference type="Proteomes" id="UP001328107"/>
    </source>
</evidence>
<sequence>NTQKNTEMQSEKTAEMTRQLMRALMNQTMLPLATAYSPPLISLTAPFFGIYFPYIADISPLLCGVHSVTDACLIIYTIKEYRNILLRWLARNRTKIT</sequence>
<evidence type="ECO:0008006" key="4">
    <source>
        <dbReference type="Google" id="ProtNLM"/>
    </source>
</evidence>
<dbReference type="Proteomes" id="UP001328107">
    <property type="component" value="Unassembled WGS sequence"/>
</dbReference>
<dbReference type="Pfam" id="PF10326">
    <property type="entry name" value="7TM_GPCR_Str"/>
    <property type="match status" value="1"/>
</dbReference>